<reference evidence="6" key="1">
    <citation type="submission" date="2020-09" db="EMBL/GenBank/DDBJ databases">
        <title>Pelagicoccus enzymogenes sp. nov. with an EPS production, isolated from marine sediment.</title>
        <authorList>
            <person name="Feng X."/>
        </authorList>
    </citation>
    <scope>NUCLEOTIDE SEQUENCE</scope>
    <source>
        <strain evidence="6">NFK12</strain>
    </source>
</reference>
<dbReference type="GO" id="GO:0003700">
    <property type="term" value="F:DNA-binding transcription factor activity"/>
    <property type="evidence" value="ECO:0007669"/>
    <property type="project" value="TreeGrafter"/>
</dbReference>
<evidence type="ECO:0000313" key="7">
    <source>
        <dbReference type="Proteomes" id="UP000622317"/>
    </source>
</evidence>
<evidence type="ECO:0000259" key="4">
    <source>
        <dbReference type="PROSITE" id="PS51077"/>
    </source>
</evidence>
<dbReference type="InterPro" id="IPR005471">
    <property type="entry name" value="Tscrpt_reg_IclR_N"/>
</dbReference>
<organism evidence="6 7">
    <name type="scientific">Pelagicoccus enzymogenes</name>
    <dbReference type="NCBI Taxonomy" id="2773457"/>
    <lineage>
        <taxon>Bacteria</taxon>
        <taxon>Pseudomonadati</taxon>
        <taxon>Verrucomicrobiota</taxon>
        <taxon>Opitutia</taxon>
        <taxon>Puniceicoccales</taxon>
        <taxon>Pelagicoccaceae</taxon>
        <taxon>Pelagicoccus</taxon>
    </lineage>
</organism>
<dbReference type="GO" id="GO:0045892">
    <property type="term" value="P:negative regulation of DNA-templated transcription"/>
    <property type="evidence" value="ECO:0007669"/>
    <property type="project" value="TreeGrafter"/>
</dbReference>
<protein>
    <submittedName>
        <fullName evidence="6">IclR family transcriptional regulator</fullName>
    </submittedName>
</protein>
<dbReference type="PROSITE" id="PS51078">
    <property type="entry name" value="ICLR_ED"/>
    <property type="match status" value="1"/>
</dbReference>
<dbReference type="InterPro" id="IPR050707">
    <property type="entry name" value="HTH_MetabolicPath_Reg"/>
</dbReference>
<dbReference type="InterPro" id="IPR036390">
    <property type="entry name" value="WH_DNA-bd_sf"/>
</dbReference>
<feature type="domain" description="IclR-ED" evidence="5">
    <location>
        <begin position="67"/>
        <end position="250"/>
    </location>
</feature>
<keyword evidence="1" id="KW-0805">Transcription regulation</keyword>
<comment type="caution">
    <text evidence="6">The sequence shown here is derived from an EMBL/GenBank/DDBJ whole genome shotgun (WGS) entry which is preliminary data.</text>
</comment>
<keyword evidence="3" id="KW-0804">Transcription</keyword>
<evidence type="ECO:0000256" key="1">
    <source>
        <dbReference type="ARBA" id="ARBA00023015"/>
    </source>
</evidence>
<dbReference type="Pfam" id="PF01614">
    <property type="entry name" value="IclR_C"/>
    <property type="match status" value="1"/>
</dbReference>
<dbReference type="SUPFAM" id="SSF46785">
    <property type="entry name" value="Winged helix' DNA-binding domain"/>
    <property type="match status" value="1"/>
</dbReference>
<dbReference type="EMBL" id="JACYFG010000036">
    <property type="protein sequence ID" value="MBD5780439.1"/>
    <property type="molecule type" value="Genomic_DNA"/>
</dbReference>
<dbReference type="InterPro" id="IPR036388">
    <property type="entry name" value="WH-like_DNA-bd_sf"/>
</dbReference>
<dbReference type="SMART" id="SM00346">
    <property type="entry name" value="HTH_ICLR"/>
    <property type="match status" value="1"/>
</dbReference>
<feature type="domain" description="HTH iclR-type" evidence="4">
    <location>
        <begin position="6"/>
        <end position="66"/>
    </location>
</feature>
<dbReference type="SUPFAM" id="SSF55781">
    <property type="entry name" value="GAF domain-like"/>
    <property type="match status" value="1"/>
</dbReference>
<dbReference type="InterPro" id="IPR014757">
    <property type="entry name" value="Tscrpt_reg_IclR_C"/>
</dbReference>
<dbReference type="Proteomes" id="UP000622317">
    <property type="component" value="Unassembled WGS sequence"/>
</dbReference>
<evidence type="ECO:0000256" key="2">
    <source>
        <dbReference type="ARBA" id="ARBA00023125"/>
    </source>
</evidence>
<dbReference type="Gene3D" id="3.30.450.40">
    <property type="match status" value="1"/>
</dbReference>
<dbReference type="PANTHER" id="PTHR30136:SF35">
    <property type="entry name" value="HTH-TYPE TRANSCRIPTIONAL REGULATOR RV1719"/>
    <property type="match status" value="1"/>
</dbReference>
<evidence type="ECO:0000259" key="5">
    <source>
        <dbReference type="PROSITE" id="PS51078"/>
    </source>
</evidence>
<dbReference type="RefSeq" id="WP_191617541.1">
    <property type="nucleotide sequence ID" value="NZ_JACYFG010000036.1"/>
</dbReference>
<dbReference type="PANTHER" id="PTHR30136">
    <property type="entry name" value="HELIX-TURN-HELIX TRANSCRIPTIONAL REGULATOR, ICLR FAMILY"/>
    <property type="match status" value="1"/>
</dbReference>
<dbReference type="Gene3D" id="1.10.10.10">
    <property type="entry name" value="Winged helix-like DNA-binding domain superfamily/Winged helix DNA-binding domain"/>
    <property type="match status" value="1"/>
</dbReference>
<dbReference type="PROSITE" id="PS51077">
    <property type="entry name" value="HTH_ICLR"/>
    <property type="match status" value="1"/>
</dbReference>
<dbReference type="AlphaFoldDB" id="A0A927F9Q6"/>
<dbReference type="Pfam" id="PF09339">
    <property type="entry name" value="HTH_IclR"/>
    <property type="match status" value="1"/>
</dbReference>
<keyword evidence="2" id="KW-0238">DNA-binding</keyword>
<accession>A0A927F9Q6</accession>
<proteinExistence type="predicted"/>
<dbReference type="GO" id="GO:0003677">
    <property type="term" value="F:DNA binding"/>
    <property type="evidence" value="ECO:0007669"/>
    <property type="project" value="UniProtKB-KW"/>
</dbReference>
<name>A0A927F9Q6_9BACT</name>
<keyword evidence="7" id="KW-1185">Reference proteome</keyword>
<gene>
    <name evidence="6" type="ORF">IEN85_13140</name>
</gene>
<evidence type="ECO:0000313" key="6">
    <source>
        <dbReference type="EMBL" id="MBD5780439.1"/>
    </source>
</evidence>
<evidence type="ECO:0000256" key="3">
    <source>
        <dbReference type="ARBA" id="ARBA00023163"/>
    </source>
</evidence>
<sequence length="259" mass="28092">MEKYRIPNLHKACLVLKLLSTTPQALSIRSISESLQIPRTTTLRILATLTLDGFTAKTGDCYSLGPSLIPIGSAAKSALDIAQLARPLLHQVVQATGETCHLAVPSGNRALIAEAISGKQRLSASTKQGAVIELHCSATGKCLLAYAHWPDLQGVASEQDLKRHTPKTITSFPQLSDEIDRVRKRHYALDDEEFRKGVRRIAAPVFSDDNRCVAAIGISASCKRLPLDRIEATASIIKDAAHELSRLLGWTVALQESQA</sequence>
<dbReference type="InterPro" id="IPR029016">
    <property type="entry name" value="GAF-like_dom_sf"/>
</dbReference>